<evidence type="ECO:0008006" key="4">
    <source>
        <dbReference type="Google" id="ProtNLM"/>
    </source>
</evidence>
<feature type="region of interest" description="Disordered" evidence="1">
    <location>
        <begin position="1"/>
        <end position="29"/>
    </location>
</feature>
<name>A0AAE6NTR2_PARPN</name>
<protein>
    <recommendedName>
        <fullName evidence="4">DUF2384 domain-containing protein</fullName>
    </recommendedName>
</protein>
<reference evidence="2 3" key="1">
    <citation type="submission" date="2019-01" db="EMBL/GenBank/DDBJ databases">
        <title>Complete Genome Sequence and Annotation of the Paracoccus pantotrophus type strain DSM 2944.</title>
        <authorList>
            <person name="Bockwoldt J.A."/>
            <person name="Zimmermann M."/>
            <person name="Tiso T."/>
            <person name="Blank L.M."/>
        </authorList>
    </citation>
    <scope>NUCLEOTIDE SEQUENCE [LARGE SCALE GENOMIC DNA]</scope>
    <source>
        <strain evidence="2 3">DSM 2944</strain>
        <plasmid evidence="3">ppan2</plasmid>
    </source>
</reference>
<proteinExistence type="predicted"/>
<keyword evidence="2" id="KW-0614">Plasmid</keyword>
<evidence type="ECO:0000313" key="2">
    <source>
        <dbReference type="EMBL" id="QFG36229.1"/>
    </source>
</evidence>
<dbReference type="RefSeq" id="WP_147429365.1">
    <property type="nucleotide sequence ID" value="NZ_CP044425.1"/>
</dbReference>
<gene>
    <name evidence="2" type="ORF">ESD82_08290</name>
</gene>
<evidence type="ECO:0000313" key="3">
    <source>
        <dbReference type="Proteomes" id="UP000326453"/>
    </source>
</evidence>
<dbReference type="AlphaFoldDB" id="A0AAE6NTR2"/>
<feature type="compositionally biased region" description="Basic and acidic residues" evidence="1">
    <location>
        <begin position="7"/>
        <end position="26"/>
    </location>
</feature>
<sequence length="259" mass="28635">MAMAHIVHPESRRKPHRLRTDPHGERPLYTSDDISASVFTAGSVHVDVFVGVASADIDRWSSVVESRVAPASAQPGSKKARDEVKEAMKAAFAEVFSDRFSGEIDKVVDAYRVMLRESLAKGDDTELQAALNRARLQEKILAGTSMVDQAQACELLGLSAANPSATMKRKEEKREILRFTVDGRAVYPLFQFDVEGRRIYPAMAKLIALTPRTWSGFRLLHWLTRPHLDFGAAPAERLGVEADAVIAAFEREIVPAEHG</sequence>
<dbReference type="EMBL" id="CP044425">
    <property type="protein sequence ID" value="QFG36229.1"/>
    <property type="molecule type" value="Genomic_DNA"/>
</dbReference>
<dbReference type="Proteomes" id="UP000326453">
    <property type="component" value="Plasmid pPAN2"/>
</dbReference>
<geneLocation type="plasmid" evidence="3">
    <name>ppan2</name>
</geneLocation>
<organism evidence="2 3">
    <name type="scientific">Paracoccus pantotrophus</name>
    <name type="common">Thiosphaera pantotropha</name>
    <dbReference type="NCBI Taxonomy" id="82367"/>
    <lineage>
        <taxon>Bacteria</taxon>
        <taxon>Pseudomonadati</taxon>
        <taxon>Pseudomonadota</taxon>
        <taxon>Alphaproteobacteria</taxon>
        <taxon>Rhodobacterales</taxon>
        <taxon>Paracoccaceae</taxon>
        <taxon>Paracoccus</taxon>
    </lineage>
</organism>
<evidence type="ECO:0000256" key="1">
    <source>
        <dbReference type="SAM" id="MobiDB-lite"/>
    </source>
</evidence>
<accession>A0AAE6NTR2</accession>
<dbReference type="GeneID" id="51370562"/>
<dbReference type="KEGG" id="ppan:ESD82_08290"/>